<evidence type="ECO:0000256" key="1">
    <source>
        <dbReference type="SAM" id="MobiDB-lite"/>
    </source>
</evidence>
<reference evidence="3" key="1">
    <citation type="submission" date="2016-02" db="EMBL/GenBank/DDBJ databases">
        <title>Draft genome sequence of Microdochium bolleyi, a fungal endophyte of beachgrass.</title>
        <authorList>
            <consortium name="DOE Joint Genome Institute"/>
            <person name="David A.S."/>
            <person name="May G."/>
            <person name="Haridas S."/>
            <person name="Lim J."/>
            <person name="Wang M."/>
            <person name="Labutti K."/>
            <person name="Lipzen A."/>
            <person name="Barry K."/>
            <person name="Grigoriev I.V."/>
        </authorList>
    </citation>
    <scope>NUCLEOTIDE SEQUENCE [LARGE SCALE GENOMIC DNA]</scope>
    <source>
        <strain evidence="3">J235TASD1</strain>
    </source>
</reference>
<feature type="compositionally biased region" description="Low complexity" evidence="1">
    <location>
        <begin position="73"/>
        <end position="83"/>
    </location>
</feature>
<keyword evidence="3" id="KW-1185">Reference proteome</keyword>
<sequence>MSWAPCRPESRQTPCRSPCYRRARRNLEAASPRHQSPPLLPHARGTPRPIVAGAGMLPPSANTRQPVGRRRSGSPARGSPPSAHAARCRRHRYCGCCRGGLHRGQHICTAPWLSRTREVVVLVDWNFPWDSDHESFRLGRAAATRLGLLALKAAARVLLI</sequence>
<protein>
    <submittedName>
        <fullName evidence="2">Uncharacterized protein</fullName>
    </submittedName>
</protein>
<dbReference type="InParanoid" id="A0A136JKM2"/>
<proteinExistence type="predicted"/>
<evidence type="ECO:0000313" key="2">
    <source>
        <dbReference type="EMBL" id="KXJ97709.1"/>
    </source>
</evidence>
<organism evidence="2 3">
    <name type="scientific">Microdochium bolleyi</name>
    <dbReference type="NCBI Taxonomy" id="196109"/>
    <lineage>
        <taxon>Eukaryota</taxon>
        <taxon>Fungi</taxon>
        <taxon>Dikarya</taxon>
        <taxon>Ascomycota</taxon>
        <taxon>Pezizomycotina</taxon>
        <taxon>Sordariomycetes</taxon>
        <taxon>Xylariomycetidae</taxon>
        <taxon>Xylariales</taxon>
        <taxon>Microdochiaceae</taxon>
        <taxon>Microdochium</taxon>
    </lineage>
</organism>
<dbReference type="Proteomes" id="UP000070501">
    <property type="component" value="Unassembled WGS sequence"/>
</dbReference>
<gene>
    <name evidence="2" type="ORF">Micbo1qcDRAFT_156679</name>
</gene>
<dbReference type="AlphaFoldDB" id="A0A136JKM2"/>
<accession>A0A136JKM2</accession>
<name>A0A136JKM2_9PEZI</name>
<evidence type="ECO:0000313" key="3">
    <source>
        <dbReference type="Proteomes" id="UP000070501"/>
    </source>
</evidence>
<dbReference type="EMBL" id="KQ964245">
    <property type="protein sequence ID" value="KXJ97709.1"/>
    <property type="molecule type" value="Genomic_DNA"/>
</dbReference>
<feature type="region of interest" description="Disordered" evidence="1">
    <location>
        <begin position="26"/>
        <end position="83"/>
    </location>
</feature>